<dbReference type="RefSeq" id="WP_342025116.1">
    <property type="nucleotide sequence ID" value="NZ_CP151657.1"/>
</dbReference>
<dbReference type="InterPro" id="IPR016181">
    <property type="entry name" value="Acyl_CoA_acyltransferase"/>
</dbReference>
<organism evidence="2 3">
    <name type="scientific">Arthrobacter citreus</name>
    <dbReference type="NCBI Taxonomy" id="1670"/>
    <lineage>
        <taxon>Bacteria</taxon>
        <taxon>Bacillati</taxon>
        <taxon>Actinomycetota</taxon>
        <taxon>Actinomycetes</taxon>
        <taxon>Micrococcales</taxon>
        <taxon>Micrococcaceae</taxon>
        <taxon>Arthrobacter</taxon>
    </lineage>
</organism>
<dbReference type="PANTHER" id="PTHR39173:SF1">
    <property type="entry name" value="ACETYLTRANSFERASE"/>
    <property type="match status" value="1"/>
</dbReference>
<evidence type="ECO:0000313" key="2">
    <source>
        <dbReference type="EMBL" id="WZP17520.1"/>
    </source>
</evidence>
<dbReference type="EMBL" id="CP151657">
    <property type="protein sequence ID" value="WZP17520.1"/>
    <property type="molecule type" value="Genomic_DNA"/>
</dbReference>
<dbReference type="GO" id="GO:0016746">
    <property type="term" value="F:acyltransferase activity"/>
    <property type="evidence" value="ECO:0007669"/>
    <property type="project" value="UniProtKB-KW"/>
</dbReference>
<reference evidence="2 3" key="1">
    <citation type="submission" date="2024-04" db="EMBL/GenBank/DDBJ databases">
        <title>Arthrobacter sp. from Plains bison fecal sample.</title>
        <authorList>
            <person name="Ruzzini A."/>
        </authorList>
    </citation>
    <scope>NUCLEOTIDE SEQUENCE [LARGE SCALE GENOMIC DNA]</scope>
    <source>
        <strain evidence="2 3">EINP1</strain>
    </source>
</reference>
<dbReference type="Gene3D" id="3.40.630.30">
    <property type="match status" value="1"/>
</dbReference>
<sequence>MHHLVAPTTRLHAAWTEAHGEWGPGSHEDGFGLLETDAVDSLSGFEAWLDRLAAESDQCTYRWITGGNHVLGGIALRHETHPAVELAGHIGFGIRPSARQRGIGTWALGRMLTIARARGMENVVLMCAAHNLGSTRTIERQGGVLATRTGSGSAAVLKYHVRL</sequence>
<protein>
    <submittedName>
        <fullName evidence="2">GNAT family N-acetyltransferase</fullName>
        <ecNumber evidence="2">2.3.1.-</ecNumber>
    </submittedName>
</protein>
<keyword evidence="3" id="KW-1185">Reference proteome</keyword>
<dbReference type="InterPro" id="IPR000182">
    <property type="entry name" value="GNAT_dom"/>
</dbReference>
<keyword evidence="2" id="KW-0012">Acyltransferase</keyword>
<dbReference type="PANTHER" id="PTHR39173">
    <property type="entry name" value="ACETYLTRANSFERASE"/>
    <property type="match status" value="1"/>
</dbReference>
<feature type="domain" description="N-acetyltransferase" evidence="1">
    <location>
        <begin position="20"/>
        <end position="162"/>
    </location>
</feature>
<gene>
    <name evidence="2" type="ORF">AAE021_08195</name>
</gene>
<name>A0ABZ2ZZI7_9MICC</name>
<proteinExistence type="predicted"/>
<accession>A0ABZ2ZZI7</accession>
<keyword evidence="2" id="KW-0808">Transferase</keyword>
<evidence type="ECO:0000313" key="3">
    <source>
        <dbReference type="Proteomes" id="UP001448858"/>
    </source>
</evidence>
<dbReference type="PROSITE" id="PS51186">
    <property type="entry name" value="GNAT"/>
    <property type="match status" value="1"/>
</dbReference>
<dbReference type="CDD" id="cd04301">
    <property type="entry name" value="NAT_SF"/>
    <property type="match status" value="1"/>
</dbReference>
<dbReference type="Proteomes" id="UP001448858">
    <property type="component" value="Chromosome"/>
</dbReference>
<dbReference type="Pfam" id="PF00583">
    <property type="entry name" value="Acetyltransf_1"/>
    <property type="match status" value="1"/>
</dbReference>
<dbReference type="EC" id="2.3.1.-" evidence="2"/>
<evidence type="ECO:0000259" key="1">
    <source>
        <dbReference type="PROSITE" id="PS51186"/>
    </source>
</evidence>
<dbReference type="SUPFAM" id="SSF55729">
    <property type="entry name" value="Acyl-CoA N-acyltransferases (Nat)"/>
    <property type="match status" value="1"/>
</dbReference>